<accession>A0A3S1DI46</accession>
<evidence type="ECO:0000313" key="1">
    <source>
        <dbReference type="EMBL" id="RUT38711.1"/>
    </source>
</evidence>
<name>A0A3S1DI46_9BACL</name>
<proteinExistence type="predicted"/>
<evidence type="ECO:0008006" key="3">
    <source>
        <dbReference type="Google" id="ProtNLM"/>
    </source>
</evidence>
<comment type="caution">
    <text evidence="1">The sequence shown here is derived from an EMBL/GenBank/DDBJ whole genome shotgun (WGS) entry which is preliminary data.</text>
</comment>
<gene>
    <name evidence="1" type="ORF">EJP82_26730</name>
</gene>
<dbReference type="RefSeq" id="WP_127195111.1">
    <property type="nucleotide sequence ID" value="NZ_RZNY01000051.1"/>
</dbReference>
<dbReference type="EMBL" id="RZNY01000051">
    <property type="protein sequence ID" value="RUT38711.1"/>
    <property type="molecule type" value="Genomic_DNA"/>
</dbReference>
<dbReference type="Proteomes" id="UP000279446">
    <property type="component" value="Unassembled WGS sequence"/>
</dbReference>
<protein>
    <recommendedName>
        <fullName evidence="3">Phage protein</fullName>
    </recommendedName>
</protein>
<sequence length="80" mass="9220">MTVEDKLKQLCKENGEIQIENIYMNLMLVDVVLPYEISSVEIELEGNTDDEIIQSFIEGVNGRINDMINELNDCKLKEQD</sequence>
<organism evidence="1 2">
    <name type="scientific">Paenibacillus anaericanus</name>
    <dbReference type="NCBI Taxonomy" id="170367"/>
    <lineage>
        <taxon>Bacteria</taxon>
        <taxon>Bacillati</taxon>
        <taxon>Bacillota</taxon>
        <taxon>Bacilli</taxon>
        <taxon>Bacillales</taxon>
        <taxon>Paenibacillaceae</taxon>
        <taxon>Paenibacillus</taxon>
    </lineage>
</organism>
<reference evidence="1 2" key="1">
    <citation type="submission" date="2018-12" db="EMBL/GenBank/DDBJ databases">
        <authorList>
            <person name="Sun L."/>
            <person name="Chen Z."/>
        </authorList>
    </citation>
    <scope>NUCLEOTIDE SEQUENCE [LARGE SCALE GENOMIC DNA]</scope>
    <source>
        <strain evidence="1 2">DSM 15890</strain>
    </source>
</reference>
<dbReference type="AlphaFoldDB" id="A0A3S1DI46"/>
<keyword evidence="2" id="KW-1185">Reference proteome</keyword>
<dbReference type="OrthoDB" id="2680020at2"/>
<evidence type="ECO:0000313" key="2">
    <source>
        <dbReference type="Proteomes" id="UP000279446"/>
    </source>
</evidence>